<dbReference type="InParanoid" id="A0A409Y1V9"/>
<organism evidence="1 2">
    <name type="scientific">Gymnopilus dilepis</name>
    <dbReference type="NCBI Taxonomy" id="231916"/>
    <lineage>
        <taxon>Eukaryota</taxon>
        <taxon>Fungi</taxon>
        <taxon>Dikarya</taxon>
        <taxon>Basidiomycota</taxon>
        <taxon>Agaricomycotina</taxon>
        <taxon>Agaricomycetes</taxon>
        <taxon>Agaricomycetidae</taxon>
        <taxon>Agaricales</taxon>
        <taxon>Agaricineae</taxon>
        <taxon>Hymenogastraceae</taxon>
        <taxon>Gymnopilus</taxon>
    </lineage>
</organism>
<dbReference type="AlphaFoldDB" id="A0A409Y1V9"/>
<dbReference type="OrthoDB" id="2322499at2759"/>
<accession>A0A409Y1V9</accession>
<dbReference type="STRING" id="231916.A0A409Y1V9"/>
<protein>
    <recommendedName>
        <fullName evidence="3">F-box domain-containing protein</fullName>
    </recommendedName>
</protein>
<sequence length="567" mass="65953">MSSQPKPDVIQRLDDLLAIVLGKRGPEQEINQRTPKRSRLREEDVVIVSTQKVPTGSRAVKQTGINGARFRDILFKFKAIYFLEPIDLLNLARTSKQLRKALMTHAAASTWKRARRNVPQMPSCPPDLSEPIFIPKASCRISKYFPEELKDLLSFMDNTMQPFILIEKREKWRESYKEAEDKERWIAMKREQLSTIDQQTKKFFEWYNNLDRLRNEQLMKDRKQQIIHHITHTMGWNDEYKKIPQGVKKPEDFSRLKKLCQKPITLTALAPLELAIKNYMESLRNTRLAKERKVVLNKSLSETEKSYKSFLLTMHPKAPYPTAQHVLSDPVIQSIVENTPEILPRLDWDSAFQAAIRRWHRAGEEKLENLILGTCGQIHDRPTILDRATTWFRCGLCRAAMRHPRALVHNGVLEFNREDLKCLTKVVQVCGLDPKVATVHELDALKPIVECVTCNNDRVGRAMMVWSRVLDHAKHENWDKVKLELVSDDERALVHERMAETEARQKRDPSYRQLSCRHCLLKGNILDLTKHVKERHGLANPNGQDIIPVLDADHRPDVFWLWPPRAA</sequence>
<dbReference type="EMBL" id="NHYE01001313">
    <property type="protein sequence ID" value="PPQ96931.1"/>
    <property type="molecule type" value="Genomic_DNA"/>
</dbReference>
<gene>
    <name evidence="1" type="ORF">CVT26_005935</name>
</gene>
<keyword evidence="2" id="KW-1185">Reference proteome</keyword>
<reference evidence="1 2" key="1">
    <citation type="journal article" date="2018" name="Evol. Lett.">
        <title>Horizontal gene cluster transfer increased hallucinogenic mushroom diversity.</title>
        <authorList>
            <person name="Reynolds H.T."/>
            <person name="Vijayakumar V."/>
            <person name="Gluck-Thaler E."/>
            <person name="Korotkin H.B."/>
            <person name="Matheny P.B."/>
            <person name="Slot J.C."/>
        </authorList>
    </citation>
    <scope>NUCLEOTIDE SEQUENCE [LARGE SCALE GENOMIC DNA]</scope>
    <source>
        <strain evidence="1 2">SRW20</strain>
    </source>
</reference>
<name>A0A409Y1V9_9AGAR</name>
<evidence type="ECO:0000313" key="1">
    <source>
        <dbReference type="EMBL" id="PPQ96931.1"/>
    </source>
</evidence>
<evidence type="ECO:0000313" key="2">
    <source>
        <dbReference type="Proteomes" id="UP000284706"/>
    </source>
</evidence>
<comment type="caution">
    <text evidence="1">The sequence shown here is derived from an EMBL/GenBank/DDBJ whole genome shotgun (WGS) entry which is preliminary data.</text>
</comment>
<proteinExistence type="predicted"/>
<evidence type="ECO:0008006" key="3">
    <source>
        <dbReference type="Google" id="ProtNLM"/>
    </source>
</evidence>
<dbReference type="Proteomes" id="UP000284706">
    <property type="component" value="Unassembled WGS sequence"/>
</dbReference>